<dbReference type="Proteomes" id="UP001595989">
    <property type="component" value="Unassembled WGS sequence"/>
</dbReference>
<feature type="domain" description="Serine aminopeptidase S33" evidence="1">
    <location>
        <begin position="21"/>
        <end position="232"/>
    </location>
</feature>
<dbReference type="InterPro" id="IPR012354">
    <property type="entry name" value="Esterase_lipase"/>
</dbReference>
<accession>A0ABV9DFW1</accession>
<dbReference type="InterPro" id="IPR051044">
    <property type="entry name" value="MAG_DAG_Lipase"/>
</dbReference>
<dbReference type="GO" id="GO:0016787">
    <property type="term" value="F:hydrolase activity"/>
    <property type="evidence" value="ECO:0007669"/>
    <property type="project" value="UniProtKB-KW"/>
</dbReference>
<evidence type="ECO:0000259" key="1">
    <source>
        <dbReference type="Pfam" id="PF12146"/>
    </source>
</evidence>
<reference evidence="3" key="1">
    <citation type="journal article" date="2019" name="Int. J. Syst. Evol. Microbiol.">
        <title>The Global Catalogue of Microorganisms (GCM) 10K type strain sequencing project: providing services to taxonomists for standard genome sequencing and annotation.</title>
        <authorList>
            <consortium name="The Broad Institute Genomics Platform"/>
            <consortium name="The Broad Institute Genome Sequencing Center for Infectious Disease"/>
            <person name="Wu L."/>
            <person name="Ma J."/>
        </authorList>
    </citation>
    <scope>NUCLEOTIDE SEQUENCE [LARGE SCALE GENOMIC DNA]</scope>
    <source>
        <strain evidence="3">CGMCC 4.7426</strain>
    </source>
</reference>
<comment type="caution">
    <text evidence="2">The sequence shown here is derived from an EMBL/GenBank/DDBJ whole genome shotgun (WGS) entry which is preliminary data.</text>
</comment>
<organism evidence="2 3">
    <name type="scientific">Virgibacillus kekensis</name>
    <dbReference type="NCBI Taxonomy" id="202261"/>
    <lineage>
        <taxon>Bacteria</taxon>
        <taxon>Bacillati</taxon>
        <taxon>Bacillota</taxon>
        <taxon>Bacilli</taxon>
        <taxon>Bacillales</taxon>
        <taxon>Bacillaceae</taxon>
        <taxon>Virgibacillus</taxon>
    </lineage>
</organism>
<sequence>MSDSLNVMQDAEELFFSGNKTGVLVIHGFTGTTQSMRYLGERLAEEGYTVFGPRLTGHGTDPEDMEKASYKDWTRDVERGLEKLKEQCDDVFVTGLSMGGTLTLYLAEKQEGIKGIVPINAATHMPDLIQTYNELKDTDTRFVDGIGSDIKQEGVEELAYKKTPVRSMKEIIDLSEQVADDLIQIKTPALVVSSNVDHVVPPENSQVIYDSINSDDKDIVRLENSYHVATLDNDKELIADKCIEFIKEHQKESE</sequence>
<dbReference type="RefSeq" id="WP_390293672.1">
    <property type="nucleotide sequence ID" value="NZ_JBHSFU010000004.1"/>
</dbReference>
<dbReference type="Gene3D" id="3.40.50.1820">
    <property type="entry name" value="alpha/beta hydrolase"/>
    <property type="match status" value="1"/>
</dbReference>
<dbReference type="InterPro" id="IPR029058">
    <property type="entry name" value="AB_hydrolase_fold"/>
</dbReference>
<keyword evidence="2" id="KW-0378">Hydrolase</keyword>
<dbReference type="PIRSF" id="PIRSF017388">
    <property type="entry name" value="Esterase_lipase"/>
    <property type="match status" value="1"/>
</dbReference>
<evidence type="ECO:0000313" key="3">
    <source>
        <dbReference type="Proteomes" id="UP001595989"/>
    </source>
</evidence>
<protein>
    <submittedName>
        <fullName evidence="2">Alpha/beta hydrolase</fullName>
    </submittedName>
</protein>
<name>A0ABV9DFW1_9BACI</name>
<gene>
    <name evidence="2" type="ORF">ACFO3D_05620</name>
</gene>
<dbReference type="PANTHER" id="PTHR11614">
    <property type="entry name" value="PHOSPHOLIPASE-RELATED"/>
    <property type="match status" value="1"/>
</dbReference>
<proteinExistence type="predicted"/>
<dbReference type="InterPro" id="IPR022742">
    <property type="entry name" value="Hydrolase_4"/>
</dbReference>
<evidence type="ECO:0000313" key="2">
    <source>
        <dbReference type="EMBL" id="MFC4557687.1"/>
    </source>
</evidence>
<dbReference type="SUPFAM" id="SSF53474">
    <property type="entry name" value="alpha/beta-Hydrolases"/>
    <property type="match status" value="1"/>
</dbReference>
<keyword evidence="3" id="KW-1185">Reference proteome</keyword>
<dbReference type="EMBL" id="JBHSFU010000004">
    <property type="protein sequence ID" value="MFC4557687.1"/>
    <property type="molecule type" value="Genomic_DNA"/>
</dbReference>
<dbReference type="Pfam" id="PF12146">
    <property type="entry name" value="Hydrolase_4"/>
    <property type="match status" value="1"/>
</dbReference>